<dbReference type="GO" id="GO:0006621">
    <property type="term" value="P:protein retention in ER lumen"/>
    <property type="evidence" value="ECO:0007669"/>
    <property type="project" value="InterPro"/>
</dbReference>
<keyword evidence="3" id="KW-0813">Transport</keyword>
<feature type="compositionally biased region" description="Polar residues" evidence="11">
    <location>
        <begin position="375"/>
        <end position="384"/>
    </location>
</feature>
<evidence type="ECO:0000256" key="9">
    <source>
        <dbReference type="ARBA" id="ARBA00023136"/>
    </source>
</evidence>
<evidence type="ECO:0000256" key="4">
    <source>
        <dbReference type="ARBA" id="ARBA00022692"/>
    </source>
</evidence>
<keyword evidence="14" id="KW-1185">Reference proteome</keyword>
<keyword evidence="9 12" id="KW-0472">Membrane</keyword>
<dbReference type="Pfam" id="PF00810">
    <property type="entry name" value="ER_lumen_recept"/>
    <property type="match status" value="1"/>
</dbReference>
<reference evidence="13" key="1">
    <citation type="journal article" date="2023" name="Mol. Phylogenet. Evol.">
        <title>Genome-scale phylogeny and comparative genomics of the fungal order Sordariales.</title>
        <authorList>
            <person name="Hensen N."/>
            <person name="Bonometti L."/>
            <person name="Westerberg I."/>
            <person name="Brannstrom I.O."/>
            <person name="Guillou S."/>
            <person name="Cros-Aarteil S."/>
            <person name="Calhoun S."/>
            <person name="Haridas S."/>
            <person name="Kuo A."/>
            <person name="Mondo S."/>
            <person name="Pangilinan J."/>
            <person name="Riley R."/>
            <person name="LaButti K."/>
            <person name="Andreopoulos B."/>
            <person name="Lipzen A."/>
            <person name="Chen C."/>
            <person name="Yan M."/>
            <person name="Daum C."/>
            <person name="Ng V."/>
            <person name="Clum A."/>
            <person name="Steindorff A."/>
            <person name="Ohm R.A."/>
            <person name="Martin F."/>
            <person name="Silar P."/>
            <person name="Natvig D.O."/>
            <person name="Lalanne C."/>
            <person name="Gautier V."/>
            <person name="Ament-Velasquez S.L."/>
            <person name="Kruys A."/>
            <person name="Hutchinson M.I."/>
            <person name="Powell A.J."/>
            <person name="Barry K."/>
            <person name="Miller A.N."/>
            <person name="Grigoriev I.V."/>
            <person name="Debuchy R."/>
            <person name="Gladieux P."/>
            <person name="Hiltunen Thoren M."/>
            <person name="Johannesson H."/>
        </authorList>
    </citation>
    <scope>NUCLEOTIDE SEQUENCE</scope>
    <source>
        <strain evidence="13">CBS 892.96</strain>
    </source>
</reference>
<dbReference type="InterPro" id="IPR000133">
    <property type="entry name" value="ER_ret_rcpt"/>
</dbReference>
<accession>A0AAN7A5J2</accession>
<comment type="similarity">
    <text evidence="2">Belongs to the ERD2 family.</text>
</comment>
<feature type="transmembrane region" description="Helical" evidence="12">
    <location>
        <begin position="76"/>
        <end position="97"/>
    </location>
</feature>
<feature type="transmembrane region" description="Helical" evidence="12">
    <location>
        <begin position="171"/>
        <end position="189"/>
    </location>
</feature>
<reference evidence="13" key="2">
    <citation type="submission" date="2023-05" db="EMBL/GenBank/DDBJ databases">
        <authorList>
            <consortium name="Lawrence Berkeley National Laboratory"/>
            <person name="Steindorff A."/>
            <person name="Hensen N."/>
            <person name="Bonometti L."/>
            <person name="Westerberg I."/>
            <person name="Brannstrom I.O."/>
            <person name="Guillou S."/>
            <person name="Cros-Aarteil S."/>
            <person name="Calhoun S."/>
            <person name="Haridas S."/>
            <person name="Kuo A."/>
            <person name="Mondo S."/>
            <person name="Pangilinan J."/>
            <person name="Riley R."/>
            <person name="Labutti K."/>
            <person name="Andreopoulos B."/>
            <person name="Lipzen A."/>
            <person name="Chen C."/>
            <person name="Yanf M."/>
            <person name="Daum C."/>
            <person name="Ng V."/>
            <person name="Clum A."/>
            <person name="Ohm R."/>
            <person name="Martin F."/>
            <person name="Silar P."/>
            <person name="Natvig D."/>
            <person name="Lalanne C."/>
            <person name="Gautier V."/>
            <person name="Ament-Velasquez S.L."/>
            <person name="Kruys A."/>
            <person name="Hutchinson M.I."/>
            <person name="Powell A.J."/>
            <person name="Barry K."/>
            <person name="Miller A.N."/>
            <person name="Grigoriev I.V."/>
            <person name="Debuchy R."/>
            <person name="Gladieux P."/>
            <person name="Thoren M.H."/>
            <person name="Johannesson H."/>
        </authorList>
    </citation>
    <scope>NUCLEOTIDE SEQUENCE</scope>
    <source>
        <strain evidence="13">CBS 892.96</strain>
    </source>
</reference>
<evidence type="ECO:0000256" key="1">
    <source>
        <dbReference type="ARBA" id="ARBA00004477"/>
    </source>
</evidence>
<evidence type="ECO:0000256" key="5">
    <source>
        <dbReference type="ARBA" id="ARBA00022824"/>
    </source>
</evidence>
<comment type="subcellular location">
    <subcellularLocation>
        <location evidence="1">Endoplasmic reticulum membrane</location>
        <topology evidence="1">Multi-pass membrane protein</topology>
    </subcellularLocation>
</comment>
<dbReference type="EMBL" id="MU866302">
    <property type="protein sequence ID" value="KAK4174085.1"/>
    <property type="molecule type" value="Genomic_DNA"/>
</dbReference>
<feature type="region of interest" description="Disordered" evidence="11">
    <location>
        <begin position="255"/>
        <end position="398"/>
    </location>
</feature>
<keyword evidence="6" id="KW-0931">ER-Golgi transport</keyword>
<dbReference type="AlphaFoldDB" id="A0AAN7A5J2"/>
<evidence type="ECO:0000256" key="12">
    <source>
        <dbReference type="SAM" id="Phobius"/>
    </source>
</evidence>
<evidence type="ECO:0000256" key="2">
    <source>
        <dbReference type="ARBA" id="ARBA00010120"/>
    </source>
</evidence>
<feature type="compositionally biased region" description="Basic and acidic residues" evidence="11">
    <location>
        <begin position="344"/>
        <end position="359"/>
    </location>
</feature>
<keyword evidence="8 12" id="KW-1133">Transmembrane helix</keyword>
<evidence type="ECO:0000256" key="8">
    <source>
        <dbReference type="ARBA" id="ARBA00022989"/>
    </source>
</evidence>
<keyword evidence="5" id="KW-0256">Endoplasmic reticulum</keyword>
<comment type="caution">
    <text evidence="13">The sequence shown here is derived from an EMBL/GenBank/DDBJ whole genome shotgun (WGS) entry which is preliminary data.</text>
</comment>
<evidence type="ECO:0000256" key="11">
    <source>
        <dbReference type="SAM" id="MobiDB-lite"/>
    </source>
</evidence>
<feature type="transmembrane region" description="Helical" evidence="12">
    <location>
        <begin position="109"/>
        <end position="128"/>
    </location>
</feature>
<name>A0AAN7A5J2_9PEZI</name>
<dbReference type="PANTHER" id="PTHR10585">
    <property type="entry name" value="ER LUMEN PROTEIN RETAINING RECEPTOR"/>
    <property type="match status" value="1"/>
</dbReference>
<keyword evidence="4 12" id="KW-0812">Transmembrane</keyword>
<gene>
    <name evidence="13" type="ORF">QBC36DRAFT_47559</name>
</gene>
<dbReference type="Proteomes" id="UP001302321">
    <property type="component" value="Unassembled WGS sequence"/>
</dbReference>
<proteinExistence type="inferred from homology"/>
<evidence type="ECO:0000256" key="3">
    <source>
        <dbReference type="ARBA" id="ARBA00022448"/>
    </source>
</evidence>
<evidence type="ECO:0000256" key="10">
    <source>
        <dbReference type="ARBA" id="ARBA00023170"/>
    </source>
</evidence>
<evidence type="ECO:0000313" key="14">
    <source>
        <dbReference type="Proteomes" id="UP001302321"/>
    </source>
</evidence>
<evidence type="ECO:0000313" key="13">
    <source>
        <dbReference type="EMBL" id="KAK4174085.1"/>
    </source>
</evidence>
<dbReference type="GO" id="GO:0015031">
    <property type="term" value="P:protein transport"/>
    <property type="evidence" value="ECO:0007669"/>
    <property type="project" value="UniProtKB-KW"/>
</dbReference>
<dbReference type="GO" id="GO:0046923">
    <property type="term" value="F:ER retention sequence binding"/>
    <property type="evidence" value="ECO:0007669"/>
    <property type="project" value="InterPro"/>
</dbReference>
<dbReference type="GO" id="GO:0005789">
    <property type="term" value="C:endoplasmic reticulum membrane"/>
    <property type="evidence" value="ECO:0007669"/>
    <property type="project" value="UniProtKB-SubCell"/>
</dbReference>
<feature type="transmembrane region" description="Helical" evidence="12">
    <location>
        <begin position="201"/>
        <end position="222"/>
    </location>
</feature>
<organism evidence="13 14">
    <name type="scientific">Triangularia setosa</name>
    <dbReference type="NCBI Taxonomy" id="2587417"/>
    <lineage>
        <taxon>Eukaryota</taxon>
        <taxon>Fungi</taxon>
        <taxon>Dikarya</taxon>
        <taxon>Ascomycota</taxon>
        <taxon>Pezizomycotina</taxon>
        <taxon>Sordariomycetes</taxon>
        <taxon>Sordariomycetidae</taxon>
        <taxon>Sordariales</taxon>
        <taxon>Podosporaceae</taxon>
        <taxon>Triangularia</taxon>
    </lineage>
</organism>
<keyword evidence="10 13" id="KW-0675">Receptor</keyword>
<dbReference type="GO" id="GO:0016192">
    <property type="term" value="P:vesicle-mediated transport"/>
    <property type="evidence" value="ECO:0007669"/>
    <property type="project" value="UniProtKB-KW"/>
</dbReference>
<feature type="compositionally biased region" description="Acidic residues" evidence="11">
    <location>
        <begin position="264"/>
        <end position="273"/>
    </location>
</feature>
<keyword evidence="7" id="KW-0653">Protein transport</keyword>
<evidence type="ECO:0000256" key="6">
    <source>
        <dbReference type="ARBA" id="ARBA00022892"/>
    </source>
</evidence>
<feature type="compositionally biased region" description="Polar residues" evidence="11">
    <location>
        <begin position="316"/>
        <end position="325"/>
    </location>
</feature>
<sequence length="398" mass="44356">MLPPVHQSYAQLNAYNQQIFRVAADLSHITAKCILIFSIHRNRSAEGVSLLTQLFYAAVFVTRYTDLFAETHAWNYFFKVFYLLSSFYTIGIMRFVYPRTREKEAAWKLGALVLASSLVLSPFVMLIFDGKDEWAFTEWLWVFSQILESVCVLPQLLLLRQTTVPTVITSFYIVFLGSYRGLYLLNWFLRELDTNGRKPNPISVIFGIVQTALYADFAWVYWTRQRVKLRNGGVVDADDLRRGWLLSKIFGSKHLRSSRNGAGNDDDDDDEESAPALGPGRHAVGRNNGGGRAKWGSRGISISADEGVYDGEGGSRQEQGVVSNNGRGGFADESDDDVAGGADPDAKMQDPDDLARALNDDESDSDEEDRKKKQAQGSAATSGGQPSGLRNGDEWDDD</sequence>
<protein>
    <submittedName>
        <fullName evidence="13">ER lumen protein retaining receptor-domain-containing protein</fullName>
    </submittedName>
</protein>
<evidence type="ECO:0000256" key="7">
    <source>
        <dbReference type="ARBA" id="ARBA00022927"/>
    </source>
</evidence>
<dbReference type="PRINTS" id="PR00660">
    <property type="entry name" value="ERLUMENR"/>
</dbReference>